<gene>
    <name evidence="2" type="ORF">ESP57_10290</name>
</gene>
<dbReference type="EMBL" id="SDPO01000002">
    <property type="protein sequence ID" value="RXZ49301.1"/>
    <property type="molecule type" value="Genomic_DNA"/>
</dbReference>
<name>A0A4Q2JM95_9MICO</name>
<dbReference type="AlphaFoldDB" id="A0A4Q2JM95"/>
<proteinExistence type="predicted"/>
<sequence>MVFLGIAIAAVAAFILSSVYYIVAPKAPPASAERGTARDERPKPWQILLELVRSAIVAGLLAGLMIAAGWSGAWAGALLGLSLFALPLVLLAGSVQWEKVPVSTAVLHAGDWLLKLVLIGVIVGLFV</sequence>
<keyword evidence="1" id="KW-0812">Transmembrane</keyword>
<evidence type="ECO:0000313" key="2">
    <source>
        <dbReference type="EMBL" id="RXZ49301.1"/>
    </source>
</evidence>
<dbReference type="InterPro" id="IPR013879">
    <property type="entry name" value="DUF1761"/>
</dbReference>
<keyword evidence="1" id="KW-0472">Membrane</keyword>
<dbReference type="Pfam" id="PF08570">
    <property type="entry name" value="DUF1761"/>
    <property type="match status" value="1"/>
</dbReference>
<protein>
    <submittedName>
        <fullName evidence="2">DUF1761 domain-containing protein</fullName>
    </submittedName>
</protein>
<feature type="transmembrane region" description="Helical" evidence="1">
    <location>
        <begin position="45"/>
        <end position="67"/>
    </location>
</feature>
<comment type="caution">
    <text evidence="2">The sequence shown here is derived from an EMBL/GenBank/DDBJ whole genome shotgun (WGS) entry which is preliminary data.</text>
</comment>
<reference evidence="2 3" key="1">
    <citation type="submission" date="2019-01" db="EMBL/GenBank/DDBJ databases">
        <authorList>
            <person name="Li J."/>
        </authorList>
    </citation>
    <scope>NUCLEOTIDE SEQUENCE [LARGE SCALE GENOMIC DNA]</scope>
    <source>
        <strain evidence="2 3">CCUG 35506</strain>
    </source>
</reference>
<keyword evidence="3" id="KW-1185">Reference proteome</keyword>
<feature type="transmembrane region" description="Helical" evidence="1">
    <location>
        <begin position="73"/>
        <end position="93"/>
    </location>
</feature>
<dbReference type="OrthoDB" id="3635446at2"/>
<evidence type="ECO:0000313" key="3">
    <source>
        <dbReference type="Proteomes" id="UP000292935"/>
    </source>
</evidence>
<dbReference type="RefSeq" id="WP_115959396.1">
    <property type="nucleotide sequence ID" value="NZ_SDPO01000002.1"/>
</dbReference>
<accession>A0A4Q2JM95</accession>
<organism evidence="2 3">
    <name type="scientific">Agromyces fucosus</name>
    <dbReference type="NCBI Taxonomy" id="41985"/>
    <lineage>
        <taxon>Bacteria</taxon>
        <taxon>Bacillati</taxon>
        <taxon>Actinomycetota</taxon>
        <taxon>Actinomycetes</taxon>
        <taxon>Micrococcales</taxon>
        <taxon>Microbacteriaceae</taxon>
        <taxon>Agromyces</taxon>
    </lineage>
</organism>
<evidence type="ECO:0000256" key="1">
    <source>
        <dbReference type="SAM" id="Phobius"/>
    </source>
</evidence>
<feature type="transmembrane region" description="Helical" evidence="1">
    <location>
        <begin position="6"/>
        <end position="24"/>
    </location>
</feature>
<dbReference type="Proteomes" id="UP000292935">
    <property type="component" value="Unassembled WGS sequence"/>
</dbReference>
<feature type="transmembrane region" description="Helical" evidence="1">
    <location>
        <begin position="105"/>
        <end position="126"/>
    </location>
</feature>
<keyword evidence="1" id="KW-1133">Transmembrane helix</keyword>